<protein>
    <submittedName>
        <fullName evidence="1">Uncharacterized protein</fullName>
    </submittedName>
</protein>
<gene>
    <name evidence="1" type="ORF">HMPREF1526_00297</name>
</gene>
<dbReference type="eggNOG" id="ENOG503497B">
    <property type="taxonomic scope" value="Bacteria"/>
</dbReference>
<dbReference type="RefSeq" id="WP_016146506.1">
    <property type="nucleotide sequence ID" value="NZ_KB976103.1"/>
</dbReference>
<dbReference type="PATRIC" id="fig|1203606.4.peg.277"/>
<proteinExistence type="predicted"/>
<dbReference type="AlphaFoldDB" id="R8W423"/>
<dbReference type="EMBL" id="AQOB01000002">
    <property type="protein sequence ID" value="EOQ39603.1"/>
    <property type="molecule type" value="Genomic_DNA"/>
</dbReference>
<dbReference type="OrthoDB" id="2454446at2"/>
<evidence type="ECO:0000313" key="1">
    <source>
        <dbReference type="EMBL" id="EOQ39603.1"/>
    </source>
</evidence>
<organism evidence="1 2">
    <name type="scientific">Butyricicoccus pullicaecorum 1.2</name>
    <dbReference type="NCBI Taxonomy" id="1203606"/>
    <lineage>
        <taxon>Bacteria</taxon>
        <taxon>Bacillati</taxon>
        <taxon>Bacillota</taxon>
        <taxon>Clostridia</taxon>
        <taxon>Eubacteriales</taxon>
        <taxon>Butyricicoccaceae</taxon>
        <taxon>Butyricicoccus</taxon>
    </lineage>
</organism>
<dbReference type="Proteomes" id="UP000013981">
    <property type="component" value="Unassembled WGS sequence"/>
</dbReference>
<dbReference type="HOGENOM" id="CLU_2631494_0_0_9"/>
<accession>R8W423</accession>
<sequence>MYNCIKDTYTCDLCGFEMEWDASDLVHGEMWGCEKCGDTFCSKCFIDRHGRKEYMKMMQGSDLIYCPACYEEVQKND</sequence>
<reference evidence="1 2" key="1">
    <citation type="submission" date="2013-01" db="EMBL/GenBank/DDBJ databases">
        <title>The Genome Sequence of Butyricicoccus pullicaecorum 1.2.</title>
        <authorList>
            <consortium name="The Broad Institute Genome Sequencing Platform"/>
            <person name="Earl A."/>
            <person name="Ward D."/>
            <person name="Feldgarden M."/>
            <person name="Gevers D."/>
            <person name="Van Immerseel F."/>
            <person name="Eeckhaut V."/>
            <person name="Walker B."/>
            <person name="Young S.K."/>
            <person name="Zeng Q."/>
            <person name="Gargeya S."/>
            <person name="Fitzgerald M."/>
            <person name="Haas B."/>
            <person name="Abouelleil A."/>
            <person name="Alvarado L."/>
            <person name="Arachchi H.M."/>
            <person name="Berlin A.M."/>
            <person name="Chapman S.B."/>
            <person name="Dewar J."/>
            <person name="Goldberg J."/>
            <person name="Griggs A."/>
            <person name="Gujja S."/>
            <person name="Hansen M."/>
            <person name="Howarth C."/>
            <person name="Imamovic A."/>
            <person name="Larimer J."/>
            <person name="McCowan C."/>
            <person name="Murphy C."/>
            <person name="Neiman D."/>
            <person name="Pearson M."/>
            <person name="Priest M."/>
            <person name="Roberts A."/>
            <person name="Saif S."/>
            <person name="Shea T."/>
            <person name="Sisk P."/>
            <person name="Sykes S."/>
            <person name="Wortman J."/>
            <person name="Nusbaum C."/>
            <person name="Birren B."/>
        </authorList>
    </citation>
    <scope>NUCLEOTIDE SEQUENCE [LARGE SCALE GENOMIC DNA]</scope>
    <source>
        <strain evidence="1 2">1.2</strain>
    </source>
</reference>
<keyword evidence="2" id="KW-1185">Reference proteome</keyword>
<name>R8W423_9FIRM</name>
<comment type="caution">
    <text evidence="1">The sequence shown here is derived from an EMBL/GenBank/DDBJ whole genome shotgun (WGS) entry which is preliminary data.</text>
</comment>
<evidence type="ECO:0000313" key="2">
    <source>
        <dbReference type="Proteomes" id="UP000013981"/>
    </source>
</evidence>